<protein>
    <submittedName>
        <fullName evidence="1">Uncharacterized protein</fullName>
    </submittedName>
</protein>
<organism evidence="1 2">
    <name type="scientific">Propionibacterium phage E6</name>
    <dbReference type="NCBI Taxonomy" id="1897536"/>
    <lineage>
        <taxon>Viruses</taxon>
        <taxon>Duplodnaviria</taxon>
        <taxon>Heunggongvirae</taxon>
        <taxon>Uroviricota</taxon>
        <taxon>Caudoviricetes</taxon>
        <taxon>Doucettevirus</taxon>
        <taxon>Doucettevirus E6</taxon>
    </lineage>
</organism>
<dbReference type="Proteomes" id="UP000221227">
    <property type="component" value="Segment"/>
</dbReference>
<gene>
    <name evidence="1" type="primary">29</name>
    <name evidence="1" type="ORF">E6_29</name>
</gene>
<keyword evidence="2" id="KW-1185">Reference proteome</keyword>
<name>A0A1D8EU34_9CAUD</name>
<proteinExistence type="predicted"/>
<dbReference type="RefSeq" id="YP_009597011.1">
    <property type="nucleotide sequence ID" value="NC_041894.1"/>
</dbReference>
<sequence length="141" mass="15532">MSNMCTNVGHRSDTVWGRGRITSVELRAAPYPERVKHLRQPCAAAILLTYDSSEGATHMTNPPQGPWSPPSSHDYTLRHNQYSQHGCIGCAVCEGGPKKVARTAVLWCTLGLAALAFPFFKKCQYCGHNMFMSKHNGPDGR</sequence>
<dbReference type="GeneID" id="40072615"/>
<accession>A0A1D8EU34</accession>
<dbReference type="KEGG" id="vg:40072615"/>
<dbReference type="OrthoDB" id="18161at10239"/>
<evidence type="ECO:0000313" key="1">
    <source>
        <dbReference type="EMBL" id="AOT24558.1"/>
    </source>
</evidence>
<reference evidence="2" key="1">
    <citation type="submission" date="2016-07" db="EMBL/GenBank/DDBJ databases">
        <authorList>
            <person name="Florea S."/>
            <person name="Webb J.S."/>
            <person name="Jaromczyk J."/>
            <person name="Schardl C.L."/>
        </authorList>
    </citation>
    <scope>NUCLEOTIDE SEQUENCE [LARGE SCALE GENOMIC DNA]</scope>
</reference>
<dbReference type="EMBL" id="KX620753">
    <property type="protein sequence ID" value="AOT24558.1"/>
    <property type="molecule type" value="Genomic_DNA"/>
</dbReference>
<evidence type="ECO:0000313" key="2">
    <source>
        <dbReference type="Proteomes" id="UP000221227"/>
    </source>
</evidence>